<reference evidence="2" key="2">
    <citation type="submission" date="2020-09" db="EMBL/GenBank/DDBJ databases">
        <authorList>
            <person name="Sun Q."/>
            <person name="Zhou Y."/>
        </authorList>
    </citation>
    <scope>NUCLEOTIDE SEQUENCE</scope>
    <source>
        <strain evidence="2">CGMCC 1.12919</strain>
    </source>
</reference>
<dbReference type="Gene3D" id="3.30.70.100">
    <property type="match status" value="1"/>
</dbReference>
<dbReference type="AlphaFoldDB" id="A0A916U152"/>
<dbReference type="SUPFAM" id="SSF54909">
    <property type="entry name" value="Dimeric alpha+beta barrel"/>
    <property type="match status" value="1"/>
</dbReference>
<dbReference type="GO" id="GO:0004497">
    <property type="term" value="F:monooxygenase activity"/>
    <property type="evidence" value="ECO:0007669"/>
    <property type="project" value="UniProtKB-KW"/>
</dbReference>
<dbReference type="InterPro" id="IPR007138">
    <property type="entry name" value="ABM_dom"/>
</dbReference>
<gene>
    <name evidence="2" type="ORF">GCM10010994_14240</name>
</gene>
<dbReference type="RefSeq" id="WP_188608435.1">
    <property type="nucleotide sequence ID" value="NZ_BMGG01000002.1"/>
</dbReference>
<keyword evidence="3" id="KW-1185">Reference proteome</keyword>
<evidence type="ECO:0000313" key="3">
    <source>
        <dbReference type="Proteomes" id="UP000637002"/>
    </source>
</evidence>
<comment type="caution">
    <text evidence="2">The sequence shown here is derived from an EMBL/GenBank/DDBJ whole genome shotgun (WGS) entry which is preliminary data.</text>
</comment>
<reference evidence="2" key="1">
    <citation type="journal article" date="2014" name="Int. J. Syst. Evol. Microbiol.">
        <title>Complete genome sequence of Corynebacterium casei LMG S-19264T (=DSM 44701T), isolated from a smear-ripened cheese.</title>
        <authorList>
            <consortium name="US DOE Joint Genome Institute (JGI-PGF)"/>
            <person name="Walter F."/>
            <person name="Albersmeier A."/>
            <person name="Kalinowski J."/>
            <person name="Ruckert C."/>
        </authorList>
    </citation>
    <scope>NUCLEOTIDE SEQUENCE</scope>
    <source>
        <strain evidence="2">CGMCC 1.12919</strain>
    </source>
</reference>
<keyword evidence="2" id="KW-0503">Monooxygenase</keyword>
<name>A0A916U152_9HYPH</name>
<protein>
    <submittedName>
        <fullName evidence="2">Antibiotic biosynthesis monooxygenase</fullName>
    </submittedName>
</protein>
<dbReference type="EMBL" id="BMGG01000002">
    <property type="protein sequence ID" value="GGC56462.1"/>
    <property type="molecule type" value="Genomic_DNA"/>
</dbReference>
<dbReference type="InterPro" id="IPR011008">
    <property type="entry name" value="Dimeric_a/b-barrel"/>
</dbReference>
<sequence length="96" mass="11042">MVWEIAELTIKPGQEAGFEAAVARAKPLFERARGCTAMQIQRSIERPNVYRLIVEWATVEDHMVHFRGSPDFQEWRSLVGAYFESPPAVEHTERVL</sequence>
<feature type="domain" description="ABM" evidence="1">
    <location>
        <begin position="2"/>
        <end position="96"/>
    </location>
</feature>
<evidence type="ECO:0000259" key="1">
    <source>
        <dbReference type="PROSITE" id="PS51725"/>
    </source>
</evidence>
<dbReference type="Proteomes" id="UP000637002">
    <property type="component" value="Unassembled WGS sequence"/>
</dbReference>
<dbReference type="Pfam" id="PF03992">
    <property type="entry name" value="ABM"/>
    <property type="match status" value="1"/>
</dbReference>
<proteinExistence type="predicted"/>
<accession>A0A916U152</accession>
<dbReference type="PROSITE" id="PS51725">
    <property type="entry name" value="ABM"/>
    <property type="match status" value="1"/>
</dbReference>
<evidence type="ECO:0000313" key="2">
    <source>
        <dbReference type="EMBL" id="GGC56462.1"/>
    </source>
</evidence>
<organism evidence="2 3">
    <name type="scientific">Chelatococcus reniformis</name>
    <dbReference type="NCBI Taxonomy" id="1494448"/>
    <lineage>
        <taxon>Bacteria</taxon>
        <taxon>Pseudomonadati</taxon>
        <taxon>Pseudomonadota</taxon>
        <taxon>Alphaproteobacteria</taxon>
        <taxon>Hyphomicrobiales</taxon>
        <taxon>Chelatococcaceae</taxon>
        <taxon>Chelatococcus</taxon>
    </lineage>
</organism>
<keyword evidence="2" id="KW-0560">Oxidoreductase</keyword>